<dbReference type="AlphaFoldDB" id="A0A346NL08"/>
<dbReference type="GO" id="GO:0016811">
    <property type="term" value="F:hydrolase activity, acting on carbon-nitrogen (but not peptide) bonds, in linear amides"/>
    <property type="evidence" value="ECO:0007669"/>
    <property type="project" value="InterPro"/>
</dbReference>
<dbReference type="InterPro" id="IPR029055">
    <property type="entry name" value="Ntn_hydrolases_N"/>
</dbReference>
<feature type="binding site" evidence="6">
    <location>
        <position position="375"/>
    </location>
    <ligand>
        <name>Ca(2+)</name>
        <dbReference type="ChEBI" id="CHEBI:29108"/>
    </ligand>
</feature>
<evidence type="ECO:0000256" key="4">
    <source>
        <dbReference type="ARBA" id="ARBA00038735"/>
    </source>
</evidence>
<keyword evidence="3" id="KW-0865">Zymogen</keyword>
<dbReference type="CDD" id="cd03747">
    <property type="entry name" value="Ntn_PGA_like"/>
    <property type="match status" value="1"/>
</dbReference>
<accession>A0A346NL08</accession>
<proteinExistence type="inferred from homology"/>
<evidence type="ECO:0000256" key="1">
    <source>
        <dbReference type="ARBA" id="ARBA00006586"/>
    </source>
</evidence>
<keyword evidence="8" id="KW-0472">Membrane</keyword>
<evidence type="ECO:0000256" key="7">
    <source>
        <dbReference type="SAM" id="MobiDB-lite"/>
    </source>
</evidence>
<keyword evidence="10" id="KW-1185">Reference proteome</keyword>
<keyword evidence="6" id="KW-0106">Calcium</keyword>
<evidence type="ECO:0000313" key="9">
    <source>
        <dbReference type="EMBL" id="AXR06215.1"/>
    </source>
</evidence>
<comment type="similarity">
    <text evidence="1">Belongs to the peptidase S45 family.</text>
</comment>
<evidence type="ECO:0000313" key="10">
    <source>
        <dbReference type="Proteomes" id="UP000262073"/>
    </source>
</evidence>
<feature type="binding site" evidence="6">
    <location>
        <position position="373"/>
    </location>
    <ligand>
        <name>Ca(2+)</name>
        <dbReference type="ChEBI" id="CHEBI:29108"/>
    </ligand>
</feature>
<dbReference type="Pfam" id="PF01804">
    <property type="entry name" value="Penicil_amidase"/>
    <property type="match status" value="1"/>
</dbReference>
<dbReference type="GO" id="GO:0017000">
    <property type="term" value="P:antibiotic biosynthetic process"/>
    <property type="evidence" value="ECO:0007669"/>
    <property type="project" value="InterPro"/>
</dbReference>
<sequence>MGQSFTLFGGQRGTRAVQHQWSHYISCLFILQLERSNRYDREKQGVSHVFKWIKGLFFSVLVFGLLALAGVFVVLNQSLPQLDGTVQSKPLSQPAKLIRDDLGQAVIHAATRDDAAYTLGYAHAQDRFFQMDIQRRVAAGELSIWVGKRAIETDKKARFHQFRTRAQHILSNLPAPQRRLLTRYSQGVNDALLAFGSKPPEYWLTDFEPAPWSPEDSLLVVFSMYLDLQGGQLELDLAHTGVARYFGPQMLPFLQQSSSYQAALDGSRIAPYSGPVPPLDEANKAPWHGSPPPEVGSNNWAVSGTRTHSGSAMLANDMHLGLRVPTTWYRAQLNYTRNATPVQVTGVSLPGLPGIVVGTNGHVAWGFTNANLDNVDWVALPEDTSRSQPYALSTWQQDDHFTSKDATVEHQLTLSQYGPVRVIDNQRYALKWVAHQPYAINLNIADMDLAQNVAAAVEVAHGIRIPLQNMVIADAAGAIAWTPAGALTGRSKPTATAITPDQLSAQWAANETNPPVIMQPESGRIWTANSRVVSTGQLNRYGDGGYALGARAQQIRDRLFARDTFTISDFYQIQLDNEARFLTPWHELLTRQLQQRPNEFAEELNALANWQHCACAASVGYTLVSVFRQDVMNRLLSPVMHTLSVHGYQPNGLLRQAEPAVWQLINTEPDDWLPPGYQHWDNFYLGTWRATKARLFEHHNTDQLSQLTWGKVNQLRVAHPFATTLPLLQDYLNMPAVAGFGDRFMPAVQQPAFGASQRLFVQPGKLDTAVLTLPGGQSGHPLSSFYRTGFKAYAEGDATPLLPGPAKHTLRLEVAE</sequence>
<dbReference type="GO" id="GO:0046872">
    <property type="term" value="F:metal ion binding"/>
    <property type="evidence" value="ECO:0007669"/>
    <property type="project" value="UniProtKB-KW"/>
</dbReference>
<dbReference type="Proteomes" id="UP000262073">
    <property type="component" value="Chromosome"/>
</dbReference>
<feature type="binding site" evidence="6">
    <location>
        <position position="376"/>
    </location>
    <ligand>
        <name>Ca(2+)</name>
        <dbReference type="ChEBI" id="CHEBI:29108"/>
    </ligand>
</feature>
<dbReference type="KEGG" id="salm:D0Y50_07455"/>
<keyword evidence="6" id="KW-0479">Metal-binding</keyword>
<keyword evidence="2" id="KW-0378">Hydrolase</keyword>
<feature type="transmembrane region" description="Helical" evidence="8">
    <location>
        <begin position="56"/>
        <end position="75"/>
    </location>
</feature>
<gene>
    <name evidence="9" type="ORF">D0Y50_07455</name>
</gene>
<dbReference type="PANTHER" id="PTHR34218">
    <property type="entry name" value="PEPTIDASE S45 PENICILLIN AMIDASE"/>
    <property type="match status" value="1"/>
</dbReference>
<dbReference type="Gene3D" id="1.10.439.10">
    <property type="entry name" value="Penicillin Amidohydrolase, domain 1"/>
    <property type="match status" value="1"/>
</dbReference>
<dbReference type="Gene3D" id="3.60.20.10">
    <property type="entry name" value="Glutamine Phosphoribosylpyrophosphate, subunit 1, domain 1"/>
    <property type="match status" value="1"/>
</dbReference>
<dbReference type="Gene3D" id="2.30.120.10">
    <property type="match status" value="1"/>
</dbReference>
<evidence type="ECO:0000256" key="8">
    <source>
        <dbReference type="SAM" id="Phobius"/>
    </source>
</evidence>
<comment type="cofactor">
    <cofactor evidence="6">
        <name>Ca(2+)</name>
        <dbReference type="ChEBI" id="CHEBI:29108"/>
    </cofactor>
    <text evidence="6">Binds 1 Ca(2+) ion per dimer.</text>
</comment>
<dbReference type="SUPFAM" id="SSF56235">
    <property type="entry name" value="N-terminal nucleophile aminohydrolases (Ntn hydrolases)"/>
    <property type="match status" value="1"/>
</dbReference>
<dbReference type="InterPro" id="IPR002692">
    <property type="entry name" value="S45"/>
</dbReference>
<feature type="active site" description="Nucleophile" evidence="5">
    <location>
        <position position="297"/>
    </location>
</feature>
<dbReference type="Gene3D" id="1.10.1400.10">
    <property type="match status" value="1"/>
</dbReference>
<protein>
    <submittedName>
        <fullName evidence="9">Penicillin acylase family protein</fullName>
    </submittedName>
</protein>
<comment type="subunit">
    <text evidence="4">Heterodimer of an alpha subunit and a beta subunit processed from the same precursor.</text>
</comment>
<dbReference type="OrthoDB" id="9760084at2"/>
<reference evidence="9 10" key="1">
    <citation type="submission" date="2018-08" db="EMBL/GenBank/DDBJ databases">
        <title>Salinimonas sediminis sp. nov., a piezophilic bacterium isolated from a deep-sea sediment sample from the New Britain Trench.</title>
        <authorList>
            <person name="Cao J."/>
        </authorList>
    </citation>
    <scope>NUCLEOTIDE SEQUENCE [LARGE SCALE GENOMIC DNA]</scope>
    <source>
        <strain evidence="9 10">N102</strain>
    </source>
</reference>
<keyword evidence="8" id="KW-1133">Transmembrane helix</keyword>
<evidence type="ECO:0000256" key="6">
    <source>
        <dbReference type="PIRSR" id="PIRSR001227-2"/>
    </source>
</evidence>
<dbReference type="PIRSF" id="PIRSF001227">
    <property type="entry name" value="Pen_acylase"/>
    <property type="match status" value="1"/>
</dbReference>
<evidence type="ECO:0000256" key="3">
    <source>
        <dbReference type="ARBA" id="ARBA00023145"/>
    </source>
</evidence>
<keyword evidence="8" id="KW-0812">Transmembrane</keyword>
<dbReference type="InterPro" id="IPR023343">
    <property type="entry name" value="Penicillin_amidase_dom1"/>
</dbReference>
<dbReference type="InterPro" id="IPR043147">
    <property type="entry name" value="Penicillin_amidase_A-knob"/>
</dbReference>
<dbReference type="EMBL" id="CP031769">
    <property type="protein sequence ID" value="AXR06215.1"/>
    <property type="molecule type" value="Genomic_DNA"/>
</dbReference>
<evidence type="ECO:0000256" key="2">
    <source>
        <dbReference type="ARBA" id="ARBA00022801"/>
    </source>
</evidence>
<name>A0A346NL08_9ALTE</name>
<dbReference type="InterPro" id="IPR014395">
    <property type="entry name" value="Pen/GL7ACA/AHL_acylase"/>
</dbReference>
<evidence type="ECO:0000256" key="5">
    <source>
        <dbReference type="PIRSR" id="PIRSR001227-1"/>
    </source>
</evidence>
<dbReference type="PANTHER" id="PTHR34218:SF4">
    <property type="entry name" value="ACYL-HOMOSERINE LACTONE ACYLASE QUIP"/>
    <property type="match status" value="1"/>
</dbReference>
<dbReference type="InterPro" id="IPR043146">
    <property type="entry name" value="Penicillin_amidase_N_B-knob"/>
</dbReference>
<organism evidence="9 10">
    <name type="scientific">Salinimonas sediminis</name>
    <dbReference type="NCBI Taxonomy" id="2303538"/>
    <lineage>
        <taxon>Bacteria</taxon>
        <taxon>Pseudomonadati</taxon>
        <taxon>Pseudomonadota</taxon>
        <taxon>Gammaproteobacteria</taxon>
        <taxon>Alteromonadales</taxon>
        <taxon>Alteromonadaceae</taxon>
        <taxon>Alteromonas/Salinimonas group</taxon>
        <taxon>Salinimonas</taxon>
    </lineage>
</organism>
<feature type="region of interest" description="Disordered" evidence="7">
    <location>
        <begin position="282"/>
        <end position="302"/>
    </location>
</feature>